<feature type="compositionally biased region" description="Acidic residues" evidence="2">
    <location>
        <begin position="9"/>
        <end position="39"/>
    </location>
</feature>
<dbReference type="GO" id="GO:0050910">
    <property type="term" value="P:detection of mechanical stimulus involved in sensory perception of sound"/>
    <property type="evidence" value="ECO:0007669"/>
    <property type="project" value="EnsemblMetazoa"/>
</dbReference>
<proteinExistence type="inferred from homology"/>
<accession>B4N9D2</accession>
<comment type="similarity">
    <text evidence="1">Belongs to the CFAP97 family.</text>
</comment>
<organism evidence="3 4">
    <name type="scientific">Drosophila willistoni</name>
    <name type="common">Fruit fly</name>
    <dbReference type="NCBI Taxonomy" id="7260"/>
    <lineage>
        <taxon>Eukaryota</taxon>
        <taxon>Metazoa</taxon>
        <taxon>Ecdysozoa</taxon>
        <taxon>Arthropoda</taxon>
        <taxon>Hexapoda</taxon>
        <taxon>Insecta</taxon>
        <taxon>Pterygota</taxon>
        <taxon>Neoptera</taxon>
        <taxon>Endopterygota</taxon>
        <taxon>Diptera</taxon>
        <taxon>Brachycera</taxon>
        <taxon>Muscomorpha</taxon>
        <taxon>Ephydroidea</taxon>
        <taxon>Drosophilidae</taxon>
        <taxon>Drosophila</taxon>
        <taxon>Sophophora</taxon>
    </lineage>
</organism>
<reference evidence="3 4" key="1">
    <citation type="journal article" date="2007" name="Nature">
        <title>Evolution of genes and genomes on the Drosophila phylogeny.</title>
        <authorList>
            <consortium name="Drosophila 12 Genomes Consortium"/>
            <person name="Clark A.G."/>
            <person name="Eisen M.B."/>
            <person name="Smith D.R."/>
            <person name="Bergman C.M."/>
            <person name="Oliver B."/>
            <person name="Markow T.A."/>
            <person name="Kaufman T.C."/>
            <person name="Kellis M."/>
            <person name="Gelbart W."/>
            <person name="Iyer V.N."/>
            <person name="Pollard D.A."/>
            <person name="Sackton T.B."/>
            <person name="Larracuente A.M."/>
            <person name="Singh N.D."/>
            <person name="Abad J.P."/>
            <person name="Abt D.N."/>
            <person name="Adryan B."/>
            <person name="Aguade M."/>
            <person name="Akashi H."/>
            <person name="Anderson W.W."/>
            <person name="Aquadro C.F."/>
            <person name="Ardell D.H."/>
            <person name="Arguello R."/>
            <person name="Artieri C.G."/>
            <person name="Barbash D.A."/>
            <person name="Barker D."/>
            <person name="Barsanti P."/>
            <person name="Batterham P."/>
            <person name="Batzoglou S."/>
            <person name="Begun D."/>
            <person name="Bhutkar A."/>
            <person name="Blanco E."/>
            <person name="Bosak S.A."/>
            <person name="Bradley R.K."/>
            <person name="Brand A.D."/>
            <person name="Brent M.R."/>
            <person name="Brooks A.N."/>
            <person name="Brown R.H."/>
            <person name="Butlin R.K."/>
            <person name="Caggese C."/>
            <person name="Calvi B.R."/>
            <person name="Bernardo de Carvalho A."/>
            <person name="Caspi A."/>
            <person name="Castrezana S."/>
            <person name="Celniker S.E."/>
            <person name="Chang J.L."/>
            <person name="Chapple C."/>
            <person name="Chatterji S."/>
            <person name="Chinwalla A."/>
            <person name="Civetta A."/>
            <person name="Clifton S.W."/>
            <person name="Comeron J.M."/>
            <person name="Costello J.C."/>
            <person name="Coyne J.A."/>
            <person name="Daub J."/>
            <person name="David R.G."/>
            <person name="Delcher A.L."/>
            <person name="Delehaunty K."/>
            <person name="Do C.B."/>
            <person name="Ebling H."/>
            <person name="Edwards K."/>
            <person name="Eickbush T."/>
            <person name="Evans J.D."/>
            <person name="Filipski A."/>
            <person name="Findeiss S."/>
            <person name="Freyhult E."/>
            <person name="Fulton L."/>
            <person name="Fulton R."/>
            <person name="Garcia A.C."/>
            <person name="Gardiner A."/>
            <person name="Garfield D.A."/>
            <person name="Garvin B.E."/>
            <person name="Gibson G."/>
            <person name="Gilbert D."/>
            <person name="Gnerre S."/>
            <person name="Godfrey J."/>
            <person name="Good R."/>
            <person name="Gotea V."/>
            <person name="Gravely B."/>
            <person name="Greenberg A.J."/>
            <person name="Griffiths-Jones S."/>
            <person name="Gross S."/>
            <person name="Guigo R."/>
            <person name="Gustafson E.A."/>
            <person name="Haerty W."/>
            <person name="Hahn M.W."/>
            <person name="Halligan D.L."/>
            <person name="Halpern A.L."/>
            <person name="Halter G.M."/>
            <person name="Han M.V."/>
            <person name="Heger A."/>
            <person name="Hillier L."/>
            <person name="Hinrichs A.S."/>
            <person name="Holmes I."/>
            <person name="Hoskins R.A."/>
            <person name="Hubisz M.J."/>
            <person name="Hultmark D."/>
            <person name="Huntley M.A."/>
            <person name="Jaffe D.B."/>
            <person name="Jagadeeshan S."/>
            <person name="Jeck W.R."/>
            <person name="Johnson J."/>
            <person name="Jones C.D."/>
            <person name="Jordan W.C."/>
            <person name="Karpen G.H."/>
            <person name="Kataoka E."/>
            <person name="Keightley P.D."/>
            <person name="Kheradpour P."/>
            <person name="Kirkness E.F."/>
            <person name="Koerich L.B."/>
            <person name="Kristiansen K."/>
            <person name="Kudrna D."/>
            <person name="Kulathinal R.J."/>
            <person name="Kumar S."/>
            <person name="Kwok R."/>
            <person name="Lander E."/>
            <person name="Langley C.H."/>
            <person name="Lapoint R."/>
            <person name="Lazzaro B.P."/>
            <person name="Lee S.J."/>
            <person name="Levesque L."/>
            <person name="Li R."/>
            <person name="Lin C.F."/>
            <person name="Lin M.F."/>
            <person name="Lindblad-Toh K."/>
            <person name="Llopart A."/>
            <person name="Long M."/>
            <person name="Low L."/>
            <person name="Lozovsky E."/>
            <person name="Lu J."/>
            <person name="Luo M."/>
            <person name="Machado C.A."/>
            <person name="Makalowski W."/>
            <person name="Marzo M."/>
            <person name="Matsuda M."/>
            <person name="Matzkin L."/>
            <person name="McAllister B."/>
            <person name="McBride C.S."/>
            <person name="McKernan B."/>
            <person name="McKernan K."/>
            <person name="Mendez-Lago M."/>
            <person name="Minx P."/>
            <person name="Mollenhauer M.U."/>
            <person name="Montooth K."/>
            <person name="Mount S.M."/>
            <person name="Mu X."/>
            <person name="Myers E."/>
            <person name="Negre B."/>
            <person name="Newfeld S."/>
            <person name="Nielsen R."/>
            <person name="Noor M.A."/>
            <person name="O'Grady P."/>
            <person name="Pachter L."/>
            <person name="Papaceit M."/>
            <person name="Parisi M.J."/>
            <person name="Parisi M."/>
            <person name="Parts L."/>
            <person name="Pedersen J.S."/>
            <person name="Pesole G."/>
            <person name="Phillippy A.M."/>
            <person name="Ponting C.P."/>
            <person name="Pop M."/>
            <person name="Porcelli D."/>
            <person name="Powell J.R."/>
            <person name="Prohaska S."/>
            <person name="Pruitt K."/>
            <person name="Puig M."/>
            <person name="Quesneville H."/>
            <person name="Ram K.R."/>
            <person name="Rand D."/>
            <person name="Rasmussen M.D."/>
            <person name="Reed L.K."/>
            <person name="Reenan R."/>
            <person name="Reily A."/>
            <person name="Remington K.A."/>
            <person name="Rieger T.T."/>
            <person name="Ritchie M.G."/>
            <person name="Robin C."/>
            <person name="Rogers Y.H."/>
            <person name="Rohde C."/>
            <person name="Rozas J."/>
            <person name="Rubenfield M.J."/>
            <person name="Ruiz A."/>
            <person name="Russo S."/>
            <person name="Salzberg S.L."/>
            <person name="Sanchez-Gracia A."/>
            <person name="Saranga D.J."/>
            <person name="Sato H."/>
            <person name="Schaeffer S.W."/>
            <person name="Schatz M.C."/>
            <person name="Schlenke T."/>
            <person name="Schwartz R."/>
            <person name="Segarra C."/>
            <person name="Singh R.S."/>
            <person name="Sirot L."/>
            <person name="Sirota M."/>
            <person name="Sisneros N.B."/>
            <person name="Smith C.D."/>
            <person name="Smith T.F."/>
            <person name="Spieth J."/>
            <person name="Stage D.E."/>
            <person name="Stark A."/>
            <person name="Stephan W."/>
            <person name="Strausberg R.L."/>
            <person name="Strempel S."/>
            <person name="Sturgill D."/>
            <person name="Sutton G."/>
            <person name="Sutton G.G."/>
            <person name="Tao W."/>
            <person name="Teichmann S."/>
            <person name="Tobari Y.N."/>
            <person name="Tomimura Y."/>
            <person name="Tsolas J.M."/>
            <person name="Valente V.L."/>
            <person name="Venter E."/>
            <person name="Venter J.C."/>
            <person name="Vicario S."/>
            <person name="Vieira F.G."/>
            <person name="Vilella A.J."/>
            <person name="Villasante A."/>
            <person name="Walenz B."/>
            <person name="Wang J."/>
            <person name="Wasserman M."/>
            <person name="Watts T."/>
            <person name="Wilson D."/>
            <person name="Wilson R.K."/>
            <person name="Wing R.A."/>
            <person name="Wolfner M.F."/>
            <person name="Wong A."/>
            <person name="Wong G.K."/>
            <person name="Wu C.I."/>
            <person name="Wu G."/>
            <person name="Yamamoto D."/>
            <person name="Yang H.P."/>
            <person name="Yang S.P."/>
            <person name="Yorke J.A."/>
            <person name="Yoshida K."/>
            <person name="Zdobnov E."/>
            <person name="Zhang P."/>
            <person name="Zhang Y."/>
            <person name="Zimin A.V."/>
            <person name="Baldwin J."/>
            <person name="Abdouelleil A."/>
            <person name="Abdulkadir J."/>
            <person name="Abebe A."/>
            <person name="Abera B."/>
            <person name="Abreu J."/>
            <person name="Acer S.C."/>
            <person name="Aftuck L."/>
            <person name="Alexander A."/>
            <person name="An P."/>
            <person name="Anderson E."/>
            <person name="Anderson S."/>
            <person name="Arachi H."/>
            <person name="Azer M."/>
            <person name="Bachantsang P."/>
            <person name="Barry A."/>
            <person name="Bayul T."/>
            <person name="Berlin A."/>
            <person name="Bessette D."/>
            <person name="Bloom T."/>
            <person name="Blye J."/>
            <person name="Boguslavskiy L."/>
            <person name="Bonnet C."/>
            <person name="Boukhgalter B."/>
            <person name="Bourzgui I."/>
            <person name="Brown A."/>
            <person name="Cahill P."/>
            <person name="Channer S."/>
            <person name="Cheshatsang Y."/>
            <person name="Chuda L."/>
            <person name="Citroen M."/>
            <person name="Collymore A."/>
            <person name="Cooke P."/>
            <person name="Costello M."/>
            <person name="D'Aco K."/>
            <person name="Daza R."/>
            <person name="De Haan G."/>
            <person name="DeGray S."/>
            <person name="DeMaso C."/>
            <person name="Dhargay N."/>
            <person name="Dooley K."/>
            <person name="Dooley E."/>
            <person name="Doricent M."/>
            <person name="Dorje P."/>
            <person name="Dorjee K."/>
            <person name="Dupes A."/>
            <person name="Elong R."/>
            <person name="Falk J."/>
            <person name="Farina A."/>
            <person name="Faro S."/>
            <person name="Ferguson D."/>
            <person name="Fisher S."/>
            <person name="Foley C.D."/>
            <person name="Franke A."/>
            <person name="Friedrich D."/>
            <person name="Gadbois L."/>
            <person name="Gearin G."/>
            <person name="Gearin C.R."/>
            <person name="Giannoukos G."/>
            <person name="Goode T."/>
            <person name="Graham J."/>
            <person name="Grandbois E."/>
            <person name="Grewal S."/>
            <person name="Gyaltsen K."/>
            <person name="Hafez N."/>
            <person name="Hagos B."/>
            <person name="Hall J."/>
            <person name="Henson C."/>
            <person name="Hollinger A."/>
            <person name="Honan T."/>
            <person name="Huard M.D."/>
            <person name="Hughes L."/>
            <person name="Hurhula B."/>
            <person name="Husby M.E."/>
            <person name="Kamat A."/>
            <person name="Kanga B."/>
            <person name="Kashin S."/>
            <person name="Khazanovich D."/>
            <person name="Kisner P."/>
            <person name="Lance K."/>
            <person name="Lara M."/>
            <person name="Lee W."/>
            <person name="Lennon N."/>
            <person name="Letendre F."/>
            <person name="LeVine R."/>
            <person name="Lipovsky A."/>
            <person name="Liu X."/>
            <person name="Liu J."/>
            <person name="Liu S."/>
            <person name="Lokyitsang T."/>
            <person name="Lokyitsang Y."/>
            <person name="Lubonja R."/>
            <person name="Lui A."/>
            <person name="MacDonald P."/>
            <person name="Magnisalis V."/>
            <person name="Maru K."/>
            <person name="Matthews C."/>
            <person name="McCusker W."/>
            <person name="McDonough S."/>
            <person name="Mehta T."/>
            <person name="Meldrim J."/>
            <person name="Meneus L."/>
            <person name="Mihai O."/>
            <person name="Mihalev A."/>
            <person name="Mihova T."/>
            <person name="Mittelman R."/>
            <person name="Mlenga V."/>
            <person name="Montmayeur A."/>
            <person name="Mulrain L."/>
            <person name="Navidi A."/>
            <person name="Naylor J."/>
            <person name="Negash T."/>
            <person name="Nguyen T."/>
            <person name="Nguyen N."/>
            <person name="Nicol R."/>
            <person name="Norbu C."/>
            <person name="Norbu N."/>
            <person name="Novod N."/>
            <person name="O'Neill B."/>
            <person name="Osman S."/>
            <person name="Markiewicz E."/>
            <person name="Oyono O.L."/>
            <person name="Patti C."/>
            <person name="Phunkhang P."/>
            <person name="Pierre F."/>
            <person name="Priest M."/>
            <person name="Raghuraman S."/>
            <person name="Rege F."/>
            <person name="Reyes R."/>
            <person name="Rise C."/>
            <person name="Rogov P."/>
            <person name="Ross K."/>
            <person name="Ryan E."/>
            <person name="Settipalli S."/>
            <person name="Shea T."/>
            <person name="Sherpa N."/>
            <person name="Shi L."/>
            <person name="Shih D."/>
            <person name="Sparrow T."/>
            <person name="Spaulding J."/>
            <person name="Stalker J."/>
            <person name="Stange-Thomann N."/>
            <person name="Stavropoulos S."/>
            <person name="Stone C."/>
            <person name="Strader C."/>
            <person name="Tesfaye S."/>
            <person name="Thomson T."/>
            <person name="Thoulutsang Y."/>
            <person name="Thoulutsang D."/>
            <person name="Topham K."/>
            <person name="Topping I."/>
            <person name="Tsamla T."/>
            <person name="Vassiliev H."/>
            <person name="Vo A."/>
            <person name="Wangchuk T."/>
            <person name="Wangdi T."/>
            <person name="Weiand M."/>
            <person name="Wilkinson J."/>
            <person name="Wilson A."/>
            <person name="Yadav S."/>
            <person name="Young G."/>
            <person name="Yu Q."/>
            <person name="Zembek L."/>
            <person name="Zhong D."/>
            <person name="Zimmer A."/>
            <person name="Zwirko Z."/>
            <person name="Jaffe D.B."/>
            <person name="Alvarez P."/>
            <person name="Brockman W."/>
            <person name="Butler J."/>
            <person name="Chin C."/>
            <person name="Gnerre S."/>
            <person name="Grabherr M."/>
            <person name="Kleber M."/>
            <person name="Mauceli E."/>
            <person name="MacCallum I."/>
        </authorList>
    </citation>
    <scope>NUCLEOTIDE SEQUENCE [LARGE SCALE GENOMIC DNA]</scope>
    <source>
        <strain evidence="4">Tucson 14030-0811.24</strain>
    </source>
</reference>
<feature type="compositionally biased region" description="Acidic residues" evidence="2">
    <location>
        <begin position="47"/>
        <end position="69"/>
    </location>
</feature>
<dbReference type="AlphaFoldDB" id="B4N9D2"/>
<feature type="region of interest" description="Disordered" evidence="2">
    <location>
        <begin position="294"/>
        <end position="334"/>
    </location>
</feature>
<feature type="region of interest" description="Disordered" evidence="2">
    <location>
        <begin position="140"/>
        <end position="277"/>
    </location>
</feature>
<feature type="region of interest" description="Disordered" evidence="2">
    <location>
        <begin position="434"/>
        <end position="465"/>
    </location>
</feature>
<feature type="compositionally biased region" description="Polar residues" evidence="2">
    <location>
        <begin position="82"/>
        <end position="92"/>
    </location>
</feature>
<dbReference type="KEGG" id="dwi:6648206"/>
<feature type="compositionally biased region" description="Acidic residues" evidence="2">
    <location>
        <begin position="160"/>
        <end position="177"/>
    </location>
</feature>
<dbReference type="GO" id="GO:0007288">
    <property type="term" value="P:sperm axoneme assembly"/>
    <property type="evidence" value="ECO:0007669"/>
    <property type="project" value="EnsemblMetazoa"/>
</dbReference>
<feature type="region of interest" description="Disordered" evidence="2">
    <location>
        <begin position="1"/>
        <end position="111"/>
    </location>
</feature>
<dbReference type="OrthoDB" id="515313at2759"/>
<feature type="region of interest" description="Disordered" evidence="2">
    <location>
        <begin position="539"/>
        <end position="569"/>
    </location>
</feature>
<sequence>MMSEVPVNSDDEYVDESFEEDSQSEVEEEQEISEDDYDDANQMQLEQLEEEQEDEEEESDSQSESDVEAEFMRGNPHARRQQLYSGRSTGGFNHTRMPTYPSSSSDDESNVVVTKTVAEVNELVGVLRIHEEDEALSVRTLKPGSAHNKTVREEQREPDVTEVEEIEEEEEEDEEEVIQYHAVNNNYIDDDAESVDEEEEEEELQIEENEDDQKTEVDHHEYNDMGDEDQEQYLDDDNGGGEEEEVIQMNMEDTVTVVDASDNSSDQSGPVSRMHNADNLSLYSAETEFTVVQERTPRKPSGIPMPVSLNSSRSARQRGEANVEPPPMENVQPPETYQQTDLEFIGYEKEVVETTPPPQLEDFVNDSSMKPDAAAVKYLEQKMTQMSEMIMNSFRMSGGAVNNPALEQLAMATGMMQSHAARLGTVEECDSISTTGSSAQISSRSCGDRRRPTPQHHHLDSQNTVGTVRSARLARPSCRCPSAMDSLAGVAELQPEMELDMDEFLMDECGQGDGLMRHHPHRRRQQQNVNCGFSSATPSTTYSSGAGKCAPGALRPRSSTDKVNNKNAGRKSFSFSNYQVREIERQNHILLKKMMSVKPTATIKASTSSIKCNPNAPPKQTPPVARLSSAAVNRKKGQRQIDLDNDLLKRKLEAIGARRPQFK</sequence>
<dbReference type="Proteomes" id="UP000007798">
    <property type="component" value="Unassembled WGS sequence"/>
</dbReference>
<dbReference type="HOGENOM" id="CLU_452187_0_0_1"/>
<dbReference type="STRING" id="7260.B4N9D2"/>
<feature type="compositionally biased region" description="Polar residues" evidence="2">
    <location>
        <begin position="434"/>
        <end position="445"/>
    </location>
</feature>
<evidence type="ECO:0008006" key="5">
    <source>
        <dbReference type="Google" id="ProtNLM"/>
    </source>
</evidence>
<dbReference type="InParanoid" id="B4N9D2"/>
<feature type="compositionally biased region" description="Acidic residues" evidence="2">
    <location>
        <begin position="224"/>
        <end position="246"/>
    </location>
</feature>
<keyword evidence="4" id="KW-1185">Reference proteome</keyword>
<feature type="compositionally biased region" description="Polar residues" evidence="2">
    <location>
        <begin position="261"/>
        <end position="270"/>
    </location>
</feature>
<feature type="region of interest" description="Disordered" evidence="2">
    <location>
        <begin position="606"/>
        <end position="638"/>
    </location>
</feature>
<feature type="compositionally biased region" description="Basic and acidic residues" evidence="2">
    <location>
        <begin position="212"/>
        <end position="223"/>
    </location>
</feature>
<dbReference type="eggNOG" id="ENOG502SDBI">
    <property type="taxonomic scope" value="Eukaryota"/>
</dbReference>
<name>B4N9D2_DROWI</name>
<dbReference type="GO" id="GO:0007291">
    <property type="term" value="P:sperm individualization"/>
    <property type="evidence" value="ECO:0007669"/>
    <property type="project" value="EnsemblMetazoa"/>
</dbReference>
<gene>
    <name evidence="3" type="primary">Dwil\GK11597</name>
    <name evidence="3" type="ORF">Dwil_GK11597</name>
</gene>
<dbReference type="EMBL" id="CH964232">
    <property type="protein sequence ID" value="EDW80565.2"/>
    <property type="molecule type" value="Genomic_DNA"/>
</dbReference>
<evidence type="ECO:0000313" key="3">
    <source>
        <dbReference type="EMBL" id="EDW80565.2"/>
    </source>
</evidence>
<evidence type="ECO:0000256" key="2">
    <source>
        <dbReference type="SAM" id="MobiDB-lite"/>
    </source>
</evidence>
<protein>
    <recommendedName>
        <fullName evidence="5">Protein hemingway</fullName>
    </recommendedName>
</protein>
<dbReference type="Pfam" id="PF13879">
    <property type="entry name" value="Hmw_CFAP97"/>
    <property type="match status" value="1"/>
</dbReference>
<feature type="compositionally biased region" description="Basic and acidic residues" evidence="2">
    <location>
        <begin position="150"/>
        <end position="159"/>
    </location>
</feature>
<evidence type="ECO:0000256" key="1">
    <source>
        <dbReference type="ARBA" id="ARBA00008315"/>
    </source>
</evidence>
<dbReference type="InterPro" id="IPR029488">
    <property type="entry name" value="Hmw/CFAP97"/>
</dbReference>
<feature type="compositionally biased region" description="Acidic residues" evidence="2">
    <location>
        <begin position="188"/>
        <end position="211"/>
    </location>
</feature>
<evidence type="ECO:0000313" key="4">
    <source>
        <dbReference type="Proteomes" id="UP000007798"/>
    </source>
</evidence>